<reference evidence="14" key="2">
    <citation type="submission" date="2020-09" db="EMBL/GenBank/DDBJ databases">
        <authorList>
            <person name="Sun Q."/>
            <person name="Ohkuma M."/>
        </authorList>
    </citation>
    <scope>NUCLEOTIDE SEQUENCE</scope>
    <source>
        <strain evidence="14">JCM 4714</strain>
    </source>
</reference>
<feature type="transmembrane region" description="Helical" evidence="12">
    <location>
        <begin position="20"/>
        <end position="41"/>
    </location>
</feature>
<evidence type="ECO:0000313" key="14">
    <source>
        <dbReference type="EMBL" id="GHE09563.1"/>
    </source>
</evidence>
<keyword evidence="4 12" id="KW-1003">Cell membrane</keyword>
<evidence type="ECO:0000256" key="11">
    <source>
        <dbReference type="ARBA" id="ARBA00023136"/>
    </source>
</evidence>
<keyword evidence="8 12" id="KW-0249">Electron transport</keyword>
<evidence type="ECO:0000256" key="2">
    <source>
        <dbReference type="ARBA" id="ARBA00009819"/>
    </source>
</evidence>
<evidence type="ECO:0000256" key="3">
    <source>
        <dbReference type="ARBA" id="ARBA00022448"/>
    </source>
</evidence>
<feature type="transmembrane region" description="Helical" evidence="12">
    <location>
        <begin position="132"/>
        <end position="154"/>
    </location>
</feature>
<keyword evidence="3 12" id="KW-0813">Transport</keyword>
<dbReference type="RefSeq" id="WP_189956952.1">
    <property type="nucleotide sequence ID" value="NZ_BMVG01000020.1"/>
</dbReference>
<evidence type="ECO:0000256" key="12">
    <source>
        <dbReference type="PIRNR" id="PIRNR006446"/>
    </source>
</evidence>
<keyword evidence="7 12" id="KW-0479">Metal-binding</keyword>
<evidence type="ECO:0000256" key="6">
    <source>
        <dbReference type="ARBA" id="ARBA00022692"/>
    </source>
</evidence>
<feature type="transmembrane region" description="Helical" evidence="12">
    <location>
        <begin position="94"/>
        <end position="120"/>
    </location>
</feature>
<keyword evidence="9 12" id="KW-1133">Transmembrane helix</keyword>
<comment type="subcellular location">
    <subcellularLocation>
        <location evidence="1">Cell membrane</location>
        <topology evidence="1">Multi-pass membrane protein</topology>
    </subcellularLocation>
</comment>
<accession>A0A918YND8</accession>
<dbReference type="GO" id="GO:0016682">
    <property type="term" value="F:oxidoreductase activity, acting on diphenols and related substances as donors, oxygen as acceptor"/>
    <property type="evidence" value="ECO:0007669"/>
    <property type="project" value="TreeGrafter"/>
</dbReference>
<evidence type="ECO:0000313" key="15">
    <source>
        <dbReference type="Proteomes" id="UP000655443"/>
    </source>
</evidence>
<evidence type="ECO:0000256" key="13">
    <source>
        <dbReference type="SAM" id="MobiDB-lite"/>
    </source>
</evidence>
<reference evidence="14" key="1">
    <citation type="journal article" date="2014" name="Int. J. Syst. Evol. Microbiol.">
        <title>Complete genome sequence of Corynebacterium casei LMG S-19264T (=DSM 44701T), isolated from a smear-ripened cheese.</title>
        <authorList>
            <consortium name="US DOE Joint Genome Institute (JGI-PGF)"/>
            <person name="Walter F."/>
            <person name="Albersmeier A."/>
            <person name="Kalinowski J."/>
            <person name="Ruckert C."/>
        </authorList>
    </citation>
    <scope>NUCLEOTIDE SEQUENCE</scope>
    <source>
        <strain evidence="14">JCM 4714</strain>
    </source>
</reference>
<keyword evidence="5 12" id="KW-0349">Heme</keyword>
<dbReference type="InterPro" id="IPR002585">
    <property type="entry name" value="Cyt-d_ubiquinol_oxidase_su_1"/>
</dbReference>
<dbReference type="GO" id="GO:0019646">
    <property type="term" value="P:aerobic electron transport chain"/>
    <property type="evidence" value="ECO:0007669"/>
    <property type="project" value="InterPro"/>
</dbReference>
<dbReference type="GO" id="GO:0005886">
    <property type="term" value="C:plasma membrane"/>
    <property type="evidence" value="ECO:0007669"/>
    <property type="project" value="UniProtKB-SubCell"/>
</dbReference>
<evidence type="ECO:0000256" key="7">
    <source>
        <dbReference type="ARBA" id="ARBA00022723"/>
    </source>
</evidence>
<dbReference type="GO" id="GO:0009055">
    <property type="term" value="F:electron transfer activity"/>
    <property type="evidence" value="ECO:0007669"/>
    <property type="project" value="UniProtKB-UniRule"/>
</dbReference>
<evidence type="ECO:0000256" key="8">
    <source>
        <dbReference type="ARBA" id="ARBA00022982"/>
    </source>
</evidence>
<dbReference type="PIRSF" id="PIRSF006446">
    <property type="entry name" value="Cyt_quinol_oxidase_1"/>
    <property type="match status" value="1"/>
</dbReference>
<feature type="transmembrane region" description="Helical" evidence="12">
    <location>
        <begin position="324"/>
        <end position="343"/>
    </location>
</feature>
<dbReference type="Pfam" id="PF01654">
    <property type="entry name" value="Cyt_bd_oxida_I"/>
    <property type="match status" value="2"/>
</dbReference>
<protein>
    <submittedName>
        <fullName evidence="14">Cytochrome ubiquinol oxidase subunit I</fullName>
    </submittedName>
</protein>
<evidence type="ECO:0000256" key="10">
    <source>
        <dbReference type="ARBA" id="ARBA00023004"/>
    </source>
</evidence>
<feature type="transmembrane region" description="Helical" evidence="12">
    <location>
        <begin position="224"/>
        <end position="244"/>
    </location>
</feature>
<keyword evidence="6 12" id="KW-0812">Transmembrane</keyword>
<evidence type="ECO:0000256" key="4">
    <source>
        <dbReference type="ARBA" id="ARBA00022475"/>
    </source>
</evidence>
<evidence type="ECO:0000256" key="5">
    <source>
        <dbReference type="ARBA" id="ARBA00022617"/>
    </source>
</evidence>
<dbReference type="PANTHER" id="PTHR30365">
    <property type="entry name" value="CYTOCHROME D UBIQUINOL OXIDASE"/>
    <property type="match status" value="1"/>
</dbReference>
<sequence length="430" mass="47067">MSAADLARLQFAATTTVHWLFVILTMGLVPLVAIMHTWAACTRDPVRRAVRERMTRFWGQLYVINYAVGIVTGLVMEFQFGLSWSGLSKFAGNVFGAPLALETLIAFFAESTFLGMWIFGWGRMRTGVHVTLIWLVTLTAYASGFWILIANGFMQHPVGYEVRGGAAYLTDFGALLANPNALIALGHLTLGALTTGGVFVAGVSAFHFARGTKETELFRGSLRLGVWVGMLASFFVIIVGQLQIPVLNRTQPMKMAALNNEGVADLQARLVRDHGPGDYIPPHDWLRIAMDTMTIIGNTVSTVTFVAVFLLWKDRLVRRRPLAYLMTAMIPFPFIAAVGGWVFREVGRQPWLVYGQLTVEDALSHVSRASLAVSCAVFIALFVALAVTNWTLIARFARRGPDATQLGATEPLPDDVPESGADGKQTAPVF</sequence>
<dbReference type="GO" id="GO:0046872">
    <property type="term" value="F:metal ion binding"/>
    <property type="evidence" value="ECO:0007669"/>
    <property type="project" value="UniProtKB-UniRule"/>
</dbReference>
<feature type="region of interest" description="Disordered" evidence="13">
    <location>
        <begin position="405"/>
        <end position="430"/>
    </location>
</feature>
<feature type="transmembrane region" description="Helical" evidence="12">
    <location>
        <begin position="371"/>
        <end position="392"/>
    </location>
</feature>
<dbReference type="GO" id="GO:0070069">
    <property type="term" value="C:cytochrome complex"/>
    <property type="evidence" value="ECO:0007669"/>
    <property type="project" value="UniProtKB-UniRule"/>
</dbReference>
<comment type="caution">
    <text evidence="14">The sequence shown here is derived from an EMBL/GenBank/DDBJ whole genome shotgun (WGS) entry which is preliminary data.</text>
</comment>
<keyword evidence="11 12" id="KW-0472">Membrane</keyword>
<evidence type="ECO:0000256" key="9">
    <source>
        <dbReference type="ARBA" id="ARBA00022989"/>
    </source>
</evidence>
<organism evidence="14 15">
    <name type="scientific">Streptomyces alanosinicus</name>
    <dbReference type="NCBI Taxonomy" id="68171"/>
    <lineage>
        <taxon>Bacteria</taxon>
        <taxon>Bacillati</taxon>
        <taxon>Actinomycetota</taxon>
        <taxon>Actinomycetes</taxon>
        <taxon>Kitasatosporales</taxon>
        <taxon>Streptomycetaceae</taxon>
        <taxon>Streptomyces</taxon>
    </lineage>
</organism>
<feature type="transmembrane region" description="Helical" evidence="12">
    <location>
        <begin position="292"/>
        <end position="312"/>
    </location>
</feature>
<feature type="transmembrane region" description="Helical" evidence="12">
    <location>
        <begin position="62"/>
        <end position="82"/>
    </location>
</feature>
<name>A0A918YND8_9ACTN</name>
<proteinExistence type="inferred from homology"/>
<comment type="similarity">
    <text evidence="2 12">Belongs to the cytochrome ubiquinol oxidase subunit 1 family.</text>
</comment>
<dbReference type="Proteomes" id="UP000655443">
    <property type="component" value="Unassembled WGS sequence"/>
</dbReference>
<dbReference type="GO" id="GO:0020037">
    <property type="term" value="F:heme binding"/>
    <property type="evidence" value="ECO:0007669"/>
    <property type="project" value="TreeGrafter"/>
</dbReference>
<gene>
    <name evidence="14" type="primary">cydA</name>
    <name evidence="14" type="ORF">GCM10010339_62280</name>
</gene>
<feature type="transmembrane region" description="Helical" evidence="12">
    <location>
        <begin position="181"/>
        <end position="203"/>
    </location>
</feature>
<keyword evidence="15" id="KW-1185">Reference proteome</keyword>
<evidence type="ECO:0000256" key="1">
    <source>
        <dbReference type="ARBA" id="ARBA00004651"/>
    </source>
</evidence>
<dbReference type="AlphaFoldDB" id="A0A918YND8"/>
<dbReference type="PANTHER" id="PTHR30365:SF15">
    <property type="entry name" value="CYTOCHROME BD UBIQUINOL OXIDASE SUBUNIT 1"/>
    <property type="match status" value="1"/>
</dbReference>
<dbReference type="EMBL" id="BMVG01000020">
    <property type="protein sequence ID" value="GHE09563.1"/>
    <property type="molecule type" value="Genomic_DNA"/>
</dbReference>
<keyword evidence="10 12" id="KW-0408">Iron</keyword>